<name>A0ABS5ZW47_9PROT</name>
<protein>
    <submittedName>
        <fullName evidence="2">EAL domain-containing protein</fullName>
    </submittedName>
</protein>
<keyword evidence="3" id="KW-1185">Reference proteome</keyword>
<dbReference type="InterPro" id="IPR035919">
    <property type="entry name" value="EAL_sf"/>
</dbReference>
<dbReference type="Proteomes" id="UP000755654">
    <property type="component" value="Unassembled WGS sequence"/>
</dbReference>
<proteinExistence type="predicted"/>
<dbReference type="Pfam" id="PF00563">
    <property type="entry name" value="EAL"/>
    <property type="match status" value="1"/>
</dbReference>
<gene>
    <name evidence="2" type="ORF">HAP95_00310</name>
</gene>
<dbReference type="InterPro" id="IPR050706">
    <property type="entry name" value="Cyclic-di-GMP_PDE-like"/>
</dbReference>
<evidence type="ECO:0000313" key="3">
    <source>
        <dbReference type="Proteomes" id="UP000755654"/>
    </source>
</evidence>
<organism evidence="2 3">
    <name type="scientific">Acidithiobacillus sulfurivorans</name>
    <dbReference type="NCBI Taxonomy" id="1958756"/>
    <lineage>
        <taxon>Bacteria</taxon>
        <taxon>Pseudomonadati</taxon>
        <taxon>Pseudomonadota</taxon>
        <taxon>Acidithiobacillia</taxon>
        <taxon>Acidithiobacillales</taxon>
        <taxon>Acidithiobacillaceae</taxon>
        <taxon>Acidithiobacillus</taxon>
    </lineage>
</organism>
<evidence type="ECO:0000259" key="1">
    <source>
        <dbReference type="PROSITE" id="PS50883"/>
    </source>
</evidence>
<feature type="domain" description="EAL" evidence="1">
    <location>
        <begin position="1"/>
        <end position="53"/>
    </location>
</feature>
<evidence type="ECO:0000313" key="2">
    <source>
        <dbReference type="EMBL" id="MBU2758670.1"/>
    </source>
</evidence>
<dbReference type="Gene3D" id="3.20.20.450">
    <property type="entry name" value="EAL domain"/>
    <property type="match status" value="1"/>
</dbReference>
<reference evidence="2 3" key="1">
    <citation type="journal article" date="2021" name="ISME J.">
        <title>Genomic evolution of the class Acidithiobacillia: deep-branching Proteobacteria living in extreme acidic conditions.</title>
        <authorList>
            <person name="Moya-Beltran A."/>
            <person name="Beard S."/>
            <person name="Rojas-Villalobos C."/>
            <person name="Issotta F."/>
            <person name="Gallardo Y."/>
            <person name="Ulloa R."/>
            <person name="Giaveno A."/>
            <person name="Degli Esposti M."/>
            <person name="Johnson D.B."/>
            <person name="Quatrini R."/>
        </authorList>
    </citation>
    <scope>NUCLEOTIDE SEQUENCE [LARGE SCALE GENOMIC DNA]</scope>
    <source>
        <strain evidence="2 3">RW2</strain>
    </source>
</reference>
<accession>A0ABS5ZW47</accession>
<dbReference type="SUPFAM" id="SSF141868">
    <property type="entry name" value="EAL domain-like"/>
    <property type="match status" value="1"/>
</dbReference>
<comment type="caution">
    <text evidence="2">The sequence shown here is derived from an EMBL/GenBank/DDBJ whole genome shotgun (WGS) entry which is preliminary data.</text>
</comment>
<dbReference type="PANTHER" id="PTHR33121:SF70">
    <property type="entry name" value="SIGNALING PROTEIN YKOW"/>
    <property type="match status" value="1"/>
</dbReference>
<dbReference type="EMBL" id="JAAOMP010000013">
    <property type="protein sequence ID" value="MBU2758670.1"/>
    <property type="molecule type" value="Genomic_DNA"/>
</dbReference>
<dbReference type="PROSITE" id="PS50883">
    <property type="entry name" value="EAL"/>
    <property type="match status" value="1"/>
</dbReference>
<dbReference type="PANTHER" id="PTHR33121">
    <property type="entry name" value="CYCLIC DI-GMP PHOSPHODIESTERASE PDEF"/>
    <property type="match status" value="1"/>
</dbReference>
<dbReference type="InterPro" id="IPR001633">
    <property type="entry name" value="EAL_dom"/>
</dbReference>
<sequence length="53" mass="5774">MVDMAKTLSIHVVAEGVEDQHTAEILDAMGVQHAQGYLFAKPMEAAEMTRMLG</sequence>